<keyword evidence="13" id="KW-0460">Magnesium</keyword>
<keyword evidence="14" id="KW-0206">Cytoskeleton</keyword>
<organism evidence="20 21">
    <name type="scientific">Macaca fascicularis</name>
    <name type="common">Crab-eating macaque</name>
    <name type="synonym">Cynomolgus monkey</name>
    <dbReference type="NCBI Taxonomy" id="9541"/>
    <lineage>
        <taxon>Eukaryota</taxon>
        <taxon>Metazoa</taxon>
        <taxon>Chordata</taxon>
        <taxon>Craniata</taxon>
        <taxon>Vertebrata</taxon>
        <taxon>Euteleostomi</taxon>
        <taxon>Mammalia</taxon>
        <taxon>Eutheria</taxon>
        <taxon>Euarchontoglires</taxon>
        <taxon>Primates</taxon>
        <taxon>Haplorrhini</taxon>
        <taxon>Catarrhini</taxon>
        <taxon>Cercopithecidae</taxon>
        <taxon>Cercopithecinae</taxon>
        <taxon>Macaca</taxon>
    </lineage>
</organism>
<feature type="binding site" evidence="16">
    <location>
        <position position="168"/>
    </location>
    <ligand>
        <name>ATP</name>
        <dbReference type="ChEBI" id="CHEBI:30616"/>
    </ligand>
</feature>
<evidence type="ECO:0000256" key="15">
    <source>
        <dbReference type="ARBA" id="ARBA00039067"/>
    </source>
</evidence>
<evidence type="ECO:0000256" key="6">
    <source>
        <dbReference type="ARBA" id="ARBA00022527"/>
    </source>
</evidence>
<dbReference type="PANTHER" id="PTHR43289:SF13">
    <property type="entry name" value="MITOGEN-ACTIVATED PROTEIN KINASE KINASE KINASE 20-RELATED"/>
    <property type="match status" value="1"/>
</dbReference>
<feature type="region of interest" description="Disordered" evidence="18">
    <location>
        <begin position="1"/>
        <end position="42"/>
    </location>
</feature>
<evidence type="ECO:0000256" key="11">
    <source>
        <dbReference type="ARBA" id="ARBA00022777"/>
    </source>
</evidence>
<dbReference type="GO" id="GO:0005874">
    <property type="term" value="C:microtubule"/>
    <property type="evidence" value="ECO:0007669"/>
    <property type="project" value="UniProtKB-KW"/>
</dbReference>
<dbReference type="CDD" id="cd08228">
    <property type="entry name" value="STKc_Nek6"/>
    <property type="match status" value="1"/>
</dbReference>
<evidence type="ECO:0000256" key="17">
    <source>
        <dbReference type="RuleBase" id="RU000304"/>
    </source>
</evidence>
<dbReference type="PANTHER" id="PTHR43289">
    <property type="entry name" value="MITOGEN-ACTIVATED PROTEIN KINASE KINASE KINASE 20-RELATED"/>
    <property type="match status" value="1"/>
</dbReference>
<dbReference type="InterPro" id="IPR000719">
    <property type="entry name" value="Prot_kinase_dom"/>
</dbReference>
<keyword evidence="5" id="KW-0963">Cytoplasm</keyword>
<evidence type="ECO:0000256" key="14">
    <source>
        <dbReference type="ARBA" id="ARBA00023212"/>
    </source>
</evidence>
<dbReference type="InterPro" id="IPR011009">
    <property type="entry name" value="Kinase-like_dom_sf"/>
</dbReference>
<reference evidence="20" key="3">
    <citation type="submission" date="2025-09" db="UniProtKB">
        <authorList>
            <consortium name="Ensembl"/>
        </authorList>
    </citation>
    <scope>IDENTIFICATION</scope>
</reference>
<name>A0A2K5VIU2_MACFA</name>
<dbReference type="EC" id="2.7.11.34" evidence="15"/>
<evidence type="ECO:0000256" key="18">
    <source>
        <dbReference type="SAM" id="MobiDB-lite"/>
    </source>
</evidence>
<sequence>MDVYLPGASSGGNNPSDLGRSNRGRLCHPGMSSCSPATSELGGRGQITKRLCTSAHASVKWSEQKPLLLLRVSEKVTRPLFSVAARALVRLACRMAGQPGHMPHGGSSNNLCHTLGPAHPPDPQRHPNTLSFRCSLADFQIEKKIGRGQFSEVYKATCLLDRKTVALKKVQIFEMMDAKARQDCVKEIGLLKQLNHPNIIKYLDSFIEDNELNIVLELADAGDLSQMIKYFKKQKRLIPERTVWKYFVQLCSAVEHMHSRRVMHRDIKPANVFITATGVVKLGDLGLGRFFSSETTAAHSLVGTPYYMSPERIHENGYNFKSDIWSLGCLLYEMAALQSPFYGDKMNLFSLCQKIEQCDYPPLPGEHYSEKLRELVSMCIYPDPDQRPDIGYVHQVAKQMHVWTSST</sequence>
<keyword evidence="12 16" id="KW-0067">ATP-binding</keyword>
<accession>A0A2K5VIU2</accession>
<dbReference type="Proteomes" id="UP000233100">
    <property type="component" value="Chromosome 15"/>
</dbReference>
<dbReference type="GO" id="GO:0005829">
    <property type="term" value="C:cytosol"/>
    <property type="evidence" value="ECO:0007669"/>
    <property type="project" value="TreeGrafter"/>
</dbReference>
<dbReference type="FunFam" id="3.30.200.20:FF:000240">
    <property type="entry name" value="Serine/threonine-protein kinase Nek7"/>
    <property type="match status" value="1"/>
</dbReference>
<dbReference type="Bgee" id="ENSMFAG00000043882">
    <property type="expression patterns" value="Expressed in liver and 13 other cell types or tissues"/>
</dbReference>
<dbReference type="SMART" id="SM00220">
    <property type="entry name" value="S_TKc"/>
    <property type="match status" value="1"/>
</dbReference>
<evidence type="ECO:0000256" key="13">
    <source>
        <dbReference type="ARBA" id="ARBA00022842"/>
    </source>
</evidence>
<dbReference type="FunFam" id="1.10.510.10:FF:000148">
    <property type="entry name" value="Serine/threonine-protein kinase Nek7"/>
    <property type="match status" value="1"/>
</dbReference>
<dbReference type="GO" id="GO:0005524">
    <property type="term" value="F:ATP binding"/>
    <property type="evidence" value="ECO:0007669"/>
    <property type="project" value="UniProtKB-UniRule"/>
</dbReference>
<dbReference type="AlphaFoldDB" id="A0A2K5VIU2"/>
<dbReference type="Gene3D" id="3.30.200.20">
    <property type="entry name" value="Phosphorylase Kinase, domain 1"/>
    <property type="match status" value="1"/>
</dbReference>
<reference evidence="20 21" key="1">
    <citation type="submission" date="2013-03" db="EMBL/GenBank/DDBJ databases">
        <authorList>
            <person name="Warren W."/>
            <person name="Wilson R.K."/>
        </authorList>
    </citation>
    <scope>NUCLEOTIDE SEQUENCE</scope>
</reference>
<dbReference type="InterPro" id="IPR001245">
    <property type="entry name" value="Ser-Thr/Tyr_kinase_cat_dom"/>
</dbReference>
<evidence type="ECO:0000256" key="3">
    <source>
        <dbReference type="ARBA" id="ARBA00004647"/>
    </source>
</evidence>
<evidence type="ECO:0000256" key="8">
    <source>
        <dbReference type="ARBA" id="ARBA00022701"/>
    </source>
</evidence>
<dbReference type="GO" id="GO:0043123">
    <property type="term" value="P:positive regulation of canonical NF-kappaB signal transduction"/>
    <property type="evidence" value="ECO:0007669"/>
    <property type="project" value="TreeGrafter"/>
</dbReference>
<dbReference type="Pfam" id="PF00069">
    <property type="entry name" value="Pkinase"/>
    <property type="match status" value="1"/>
</dbReference>
<dbReference type="Ensembl" id="ENSMFAT00000032806.2">
    <property type="protein sequence ID" value="ENSMFAP00000024665.2"/>
    <property type="gene ID" value="ENSMFAG00000043882.2"/>
</dbReference>
<protein>
    <recommendedName>
        <fullName evidence="15">NEK6-subfamily protein kinase</fullName>
        <ecNumber evidence="15">2.7.11.34</ecNumber>
    </recommendedName>
</protein>
<feature type="domain" description="Protein kinase" evidence="19">
    <location>
        <begin position="139"/>
        <end position="404"/>
    </location>
</feature>
<evidence type="ECO:0000313" key="21">
    <source>
        <dbReference type="Proteomes" id="UP000233100"/>
    </source>
</evidence>
<dbReference type="GO" id="GO:0046872">
    <property type="term" value="F:metal ion binding"/>
    <property type="evidence" value="ECO:0007669"/>
    <property type="project" value="UniProtKB-KW"/>
</dbReference>
<keyword evidence="10 16" id="KW-0547">Nucleotide-binding</keyword>
<evidence type="ECO:0000313" key="20">
    <source>
        <dbReference type="Ensembl" id="ENSMFAP00000024665.2"/>
    </source>
</evidence>
<evidence type="ECO:0000256" key="10">
    <source>
        <dbReference type="ARBA" id="ARBA00022741"/>
    </source>
</evidence>
<dbReference type="GO" id="GO:0030071">
    <property type="term" value="P:regulation of mitotic metaphase/anaphase transition"/>
    <property type="evidence" value="ECO:0007669"/>
    <property type="project" value="TreeGrafter"/>
</dbReference>
<comment type="similarity">
    <text evidence="4">Belongs to the protein kinase superfamily. NEK Ser/Thr protein kinase family. NIMA subfamily.</text>
</comment>
<reference evidence="20" key="2">
    <citation type="submission" date="2025-08" db="UniProtKB">
        <authorList>
            <consortium name="Ensembl"/>
        </authorList>
    </citation>
    <scope>IDENTIFICATION</scope>
</reference>
<dbReference type="Gene3D" id="1.10.510.10">
    <property type="entry name" value="Transferase(Phosphotransferase) domain 1"/>
    <property type="match status" value="1"/>
</dbReference>
<comment type="subcellular location">
    <subcellularLocation>
        <location evidence="2">Cytoplasm</location>
        <location evidence="2">Cytoskeleton</location>
        <location evidence="2">Microtubule organizing center</location>
        <location evidence="2">Centrosome</location>
    </subcellularLocation>
    <subcellularLocation>
        <location evidence="3">Cytoplasm</location>
        <location evidence="3">Cytoskeleton</location>
        <location evidence="3">Spindle pole</location>
    </subcellularLocation>
</comment>
<dbReference type="InterPro" id="IPR017441">
    <property type="entry name" value="Protein_kinase_ATP_BS"/>
</dbReference>
<dbReference type="GO" id="GO:0051225">
    <property type="term" value="P:spindle assembly"/>
    <property type="evidence" value="ECO:0007669"/>
    <property type="project" value="UniProtKB-ARBA"/>
</dbReference>
<dbReference type="GO" id="GO:0004674">
    <property type="term" value="F:protein serine/threonine kinase activity"/>
    <property type="evidence" value="ECO:0007669"/>
    <property type="project" value="UniProtKB-KW"/>
</dbReference>
<dbReference type="PROSITE" id="PS50011">
    <property type="entry name" value="PROTEIN_KINASE_DOM"/>
    <property type="match status" value="1"/>
</dbReference>
<dbReference type="GeneTree" id="ENSGT00940000159990"/>
<dbReference type="PROSITE" id="PS00107">
    <property type="entry name" value="PROTEIN_KINASE_ATP"/>
    <property type="match status" value="1"/>
</dbReference>
<evidence type="ECO:0000256" key="16">
    <source>
        <dbReference type="PROSITE-ProRule" id="PRU10141"/>
    </source>
</evidence>
<keyword evidence="8" id="KW-0493">Microtubule</keyword>
<evidence type="ECO:0000256" key="7">
    <source>
        <dbReference type="ARBA" id="ARBA00022679"/>
    </source>
</evidence>
<keyword evidence="7" id="KW-0808">Transferase</keyword>
<dbReference type="GO" id="GO:0005813">
    <property type="term" value="C:centrosome"/>
    <property type="evidence" value="ECO:0007669"/>
    <property type="project" value="UniProtKB-SubCell"/>
</dbReference>
<dbReference type="GO" id="GO:0000922">
    <property type="term" value="C:spindle pole"/>
    <property type="evidence" value="ECO:0007669"/>
    <property type="project" value="UniProtKB-SubCell"/>
</dbReference>
<evidence type="ECO:0000259" key="19">
    <source>
        <dbReference type="PROSITE" id="PS50011"/>
    </source>
</evidence>
<keyword evidence="21" id="KW-1185">Reference proteome</keyword>
<evidence type="ECO:0000256" key="1">
    <source>
        <dbReference type="ARBA" id="ARBA00001946"/>
    </source>
</evidence>
<evidence type="ECO:0000256" key="5">
    <source>
        <dbReference type="ARBA" id="ARBA00022490"/>
    </source>
</evidence>
<keyword evidence="11" id="KW-0418">Kinase</keyword>
<dbReference type="FunFam" id="3.30.200.20:FF:000204">
    <property type="entry name" value="Serine/threonine-protein kinase Nek7"/>
    <property type="match status" value="1"/>
</dbReference>
<comment type="cofactor">
    <cofactor evidence="1">
        <name>Mg(2+)</name>
        <dbReference type="ChEBI" id="CHEBI:18420"/>
    </cofactor>
</comment>
<dbReference type="InterPro" id="IPR008271">
    <property type="entry name" value="Ser/Thr_kinase_AS"/>
</dbReference>
<dbReference type="PRINTS" id="PR00109">
    <property type="entry name" value="TYRKINASE"/>
</dbReference>
<keyword evidence="6 17" id="KW-0723">Serine/threonine-protein kinase</keyword>
<keyword evidence="9" id="KW-0479">Metal-binding</keyword>
<gene>
    <name evidence="20" type="primary">NEK6</name>
</gene>
<dbReference type="SUPFAM" id="SSF56112">
    <property type="entry name" value="Protein kinase-like (PK-like)"/>
    <property type="match status" value="1"/>
</dbReference>
<dbReference type="PROSITE" id="PS00108">
    <property type="entry name" value="PROTEIN_KINASE_ST"/>
    <property type="match status" value="1"/>
</dbReference>
<evidence type="ECO:0000256" key="4">
    <source>
        <dbReference type="ARBA" id="ARBA00010886"/>
    </source>
</evidence>
<evidence type="ECO:0000256" key="9">
    <source>
        <dbReference type="ARBA" id="ARBA00022723"/>
    </source>
</evidence>
<proteinExistence type="inferred from homology"/>
<evidence type="ECO:0000256" key="2">
    <source>
        <dbReference type="ARBA" id="ARBA00004300"/>
    </source>
</evidence>
<dbReference type="VEuPathDB" id="HostDB:ENSMFAG00000043882"/>
<evidence type="ECO:0000256" key="12">
    <source>
        <dbReference type="ARBA" id="ARBA00022840"/>
    </source>
</evidence>